<feature type="transmembrane region" description="Helical" evidence="1">
    <location>
        <begin position="88"/>
        <end position="108"/>
    </location>
</feature>
<keyword evidence="1" id="KW-0472">Membrane</keyword>
<evidence type="ECO:0000313" key="3">
    <source>
        <dbReference type="Proteomes" id="UP000229730"/>
    </source>
</evidence>
<name>A0A2G4YLV7_9PROT</name>
<reference evidence="2 3" key="1">
    <citation type="submission" date="2017-10" db="EMBL/GenBank/DDBJ databases">
        <title>Frigbacter circumglobatus gen. nov. sp. nov., isolated from sediment cultured in situ.</title>
        <authorList>
            <person name="Zhao Z."/>
        </authorList>
    </citation>
    <scope>NUCLEOTIDE SEQUENCE [LARGE SCALE GENOMIC DNA]</scope>
    <source>
        <strain evidence="2 3">ZYL</strain>
    </source>
</reference>
<sequence>MIQFLIHYGLHFLAPGLIAWIFFPQSWKKAWIIMLATMLVDLDHLLATPLFDPARCSIGHHPLHSGPAIGLYLLLLAATLVPPLRRAVPARLIPLSQMILLGLLFHMLTDYQDCLWM</sequence>
<evidence type="ECO:0008006" key="4">
    <source>
        <dbReference type="Google" id="ProtNLM"/>
    </source>
</evidence>
<dbReference type="EMBL" id="PDEM01000033">
    <property type="protein sequence ID" value="PHZ83277.1"/>
    <property type="molecule type" value="Genomic_DNA"/>
</dbReference>
<evidence type="ECO:0000313" key="2">
    <source>
        <dbReference type="EMBL" id="PHZ83277.1"/>
    </source>
</evidence>
<evidence type="ECO:0000256" key="1">
    <source>
        <dbReference type="SAM" id="Phobius"/>
    </source>
</evidence>
<accession>A0A2G4YLV7</accession>
<comment type="caution">
    <text evidence="2">The sequence shown here is derived from an EMBL/GenBank/DDBJ whole genome shotgun (WGS) entry which is preliminary data.</text>
</comment>
<dbReference type="Proteomes" id="UP000229730">
    <property type="component" value="Unassembled WGS sequence"/>
</dbReference>
<gene>
    <name evidence="2" type="ORF">CRD36_17045</name>
</gene>
<keyword evidence="3" id="KW-1185">Reference proteome</keyword>
<dbReference type="Pfam" id="PF19617">
    <property type="entry name" value="DUF6122"/>
    <property type="match status" value="1"/>
</dbReference>
<proteinExistence type="predicted"/>
<keyword evidence="1" id="KW-1133">Transmembrane helix</keyword>
<dbReference type="AlphaFoldDB" id="A0A2G4YLV7"/>
<feature type="transmembrane region" description="Helical" evidence="1">
    <location>
        <begin position="6"/>
        <end position="23"/>
    </location>
</feature>
<feature type="transmembrane region" description="Helical" evidence="1">
    <location>
        <begin position="30"/>
        <end position="51"/>
    </location>
</feature>
<dbReference type="RefSeq" id="WP_165777110.1">
    <property type="nucleotide sequence ID" value="NZ_CP041025.1"/>
</dbReference>
<organism evidence="2 3">
    <name type="scientific">Paremcibacter congregatus</name>
    <dbReference type="NCBI Taxonomy" id="2043170"/>
    <lineage>
        <taxon>Bacteria</taxon>
        <taxon>Pseudomonadati</taxon>
        <taxon>Pseudomonadota</taxon>
        <taxon>Alphaproteobacteria</taxon>
        <taxon>Emcibacterales</taxon>
        <taxon>Emcibacteraceae</taxon>
        <taxon>Paremcibacter</taxon>
    </lineage>
</organism>
<dbReference type="InParanoid" id="A0A2G4YLV7"/>
<keyword evidence="1" id="KW-0812">Transmembrane</keyword>
<dbReference type="InterPro" id="IPR046125">
    <property type="entry name" value="DUF6122"/>
</dbReference>
<protein>
    <recommendedName>
        <fullName evidence="4">Metal-dependent hydrolase</fullName>
    </recommendedName>
</protein>
<feature type="transmembrane region" description="Helical" evidence="1">
    <location>
        <begin position="63"/>
        <end position="81"/>
    </location>
</feature>